<protein>
    <submittedName>
        <fullName evidence="2">Uncharacterized protein</fullName>
    </submittedName>
</protein>
<keyword evidence="3" id="KW-1185">Reference proteome</keyword>
<sequence>MKAVLGTTQLMVVMFLSFAVFAWEGKEGKNGEREGREPRGKLTEEQKKCLDESLGKPTQGTKRDPELAKAAFEKCGIKPPEKKSDGT</sequence>
<organism evidence="2 3">
    <name type="scientific">Leptospira ilyithenensis</name>
    <dbReference type="NCBI Taxonomy" id="2484901"/>
    <lineage>
        <taxon>Bacteria</taxon>
        <taxon>Pseudomonadati</taxon>
        <taxon>Spirochaetota</taxon>
        <taxon>Spirochaetia</taxon>
        <taxon>Leptospirales</taxon>
        <taxon>Leptospiraceae</taxon>
        <taxon>Leptospira</taxon>
    </lineage>
</organism>
<proteinExistence type="predicted"/>
<reference evidence="2" key="1">
    <citation type="journal article" date="2019" name="PLoS Negl. Trop. Dis.">
        <title>Revisiting the worldwide diversity of Leptospira species in the environment.</title>
        <authorList>
            <person name="Vincent A.T."/>
            <person name="Schiettekatte O."/>
            <person name="Bourhy P."/>
            <person name="Veyrier F.J."/>
            <person name="Picardeau M."/>
        </authorList>
    </citation>
    <scope>NUCLEOTIDE SEQUENCE [LARGE SCALE GENOMIC DNA]</scope>
    <source>
        <strain evidence="2">201400974</strain>
    </source>
</reference>
<dbReference type="RefSeq" id="WP_135763214.1">
    <property type="nucleotide sequence ID" value="NZ_RQHV01000032.1"/>
</dbReference>
<dbReference type="Proteomes" id="UP000298264">
    <property type="component" value="Unassembled WGS sequence"/>
</dbReference>
<evidence type="ECO:0000256" key="1">
    <source>
        <dbReference type="SAM" id="MobiDB-lite"/>
    </source>
</evidence>
<feature type="region of interest" description="Disordered" evidence="1">
    <location>
        <begin position="26"/>
        <end position="66"/>
    </location>
</feature>
<dbReference type="AlphaFoldDB" id="A0A4R9LSV2"/>
<evidence type="ECO:0000313" key="3">
    <source>
        <dbReference type="Proteomes" id="UP000298264"/>
    </source>
</evidence>
<gene>
    <name evidence="2" type="ORF">EHS11_04485</name>
</gene>
<feature type="compositionally biased region" description="Basic and acidic residues" evidence="1">
    <location>
        <begin position="26"/>
        <end position="54"/>
    </location>
</feature>
<accession>A0A4R9LSV2</accession>
<name>A0A4R9LSV2_9LEPT</name>
<dbReference type="OrthoDB" id="9854706at2"/>
<dbReference type="EMBL" id="RQHV01000032">
    <property type="protein sequence ID" value="TGN13160.1"/>
    <property type="molecule type" value="Genomic_DNA"/>
</dbReference>
<comment type="caution">
    <text evidence="2">The sequence shown here is derived from an EMBL/GenBank/DDBJ whole genome shotgun (WGS) entry which is preliminary data.</text>
</comment>
<evidence type="ECO:0000313" key="2">
    <source>
        <dbReference type="EMBL" id="TGN13160.1"/>
    </source>
</evidence>